<organism evidence="1 2">
    <name type="scientific">Dothidotthia symphoricarpi CBS 119687</name>
    <dbReference type="NCBI Taxonomy" id="1392245"/>
    <lineage>
        <taxon>Eukaryota</taxon>
        <taxon>Fungi</taxon>
        <taxon>Dikarya</taxon>
        <taxon>Ascomycota</taxon>
        <taxon>Pezizomycotina</taxon>
        <taxon>Dothideomycetes</taxon>
        <taxon>Pleosporomycetidae</taxon>
        <taxon>Pleosporales</taxon>
        <taxon>Dothidotthiaceae</taxon>
        <taxon>Dothidotthia</taxon>
    </lineage>
</organism>
<protein>
    <submittedName>
        <fullName evidence="1">Uncharacterized protein</fullName>
    </submittedName>
</protein>
<name>A0A6A6AFI2_9PLEO</name>
<dbReference type="GeneID" id="54403082"/>
<keyword evidence="2" id="KW-1185">Reference proteome</keyword>
<sequence length="132" mass="13654">MKGLPSLSLGGSVLGGDGEVKGRERLAVGMGCGCGWRWRWFGGCLLGDGVTGLAVMATVAVMAMAMAMGDGRGNNVAAVDSLSEALEVRCETGSVGRRVEERLECVSCAVVCPWSPRPCVASRTLSTEEKTG</sequence>
<dbReference type="EMBL" id="ML977505">
    <property type="protein sequence ID" value="KAF2129798.1"/>
    <property type="molecule type" value="Genomic_DNA"/>
</dbReference>
<evidence type="ECO:0000313" key="2">
    <source>
        <dbReference type="Proteomes" id="UP000799771"/>
    </source>
</evidence>
<proteinExistence type="predicted"/>
<evidence type="ECO:0000313" key="1">
    <source>
        <dbReference type="EMBL" id="KAF2129798.1"/>
    </source>
</evidence>
<gene>
    <name evidence="1" type="ORF">P153DRAFT_224374</name>
</gene>
<dbReference type="Proteomes" id="UP000799771">
    <property type="component" value="Unassembled WGS sequence"/>
</dbReference>
<dbReference type="AlphaFoldDB" id="A0A6A6AFI2"/>
<dbReference type="RefSeq" id="XP_033524185.1">
    <property type="nucleotide sequence ID" value="XM_033662650.1"/>
</dbReference>
<accession>A0A6A6AFI2</accession>
<reference evidence="1" key="1">
    <citation type="journal article" date="2020" name="Stud. Mycol.">
        <title>101 Dothideomycetes genomes: a test case for predicting lifestyles and emergence of pathogens.</title>
        <authorList>
            <person name="Haridas S."/>
            <person name="Albert R."/>
            <person name="Binder M."/>
            <person name="Bloem J."/>
            <person name="Labutti K."/>
            <person name="Salamov A."/>
            <person name="Andreopoulos B."/>
            <person name="Baker S."/>
            <person name="Barry K."/>
            <person name="Bills G."/>
            <person name="Bluhm B."/>
            <person name="Cannon C."/>
            <person name="Castanera R."/>
            <person name="Culley D."/>
            <person name="Daum C."/>
            <person name="Ezra D."/>
            <person name="Gonzalez J."/>
            <person name="Henrissat B."/>
            <person name="Kuo A."/>
            <person name="Liang C."/>
            <person name="Lipzen A."/>
            <person name="Lutzoni F."/>
            <person name="Magnuson J."/>
            <person name="Mondo S."/>
            <person name="Nolan M."/>
            <person name="Ohm R."/>
            <person name="Pangilinan J."/>
            <person name="Park H.-J."/>
            <person name="Ramirez L."/>
            <person name="Alfaro M."/>
            <person name="Sun H."/>
            <person name="Tritt A."/>
            <person name="Yoshinaga Y."/>
            <person name="Zwiers L.-H."/>
            <person name="Turgeon B."/>
            <person name="Goodwin S."/>
            <person name="Spatafora J."/>
            <person name="Crous P."/>
            <person name="Grigoriev I."/>
        </authorList>
    </citation>
    <scope>NUCLEOTIDE SEQUENCE</scope>
    <source>
        <strain evidence="1">CBS 119687</strain>
    </source>
</reference>